<name>A0ABP1Q7B4_9HEXA</name>
<keyword evidence="2" id="KW-1185">Reference proteome</keyword>
<dbReference type="Proteomes" id="UP001642540">
    <property type="component" value="Unassembled WGS sequence"/>
</dbReference>
<sequence>MFRGTKKDKYYVYCNECAVDIRQLINNHTSSAKKFDVYGLEYNSPSELSAHPLTLQYGFFVPTGPVSWTPRRYKPAIIREALEDILHCIYPNENHRFPDLNFPEQKWSQLKDWIKSNHGSAVDIYTHQWKSCSTNNFRTIELSIAVPCDRISYRTYSSKSRKMIKWVYCCRVPGCTTRSSRRKFIRNISDPFEVYCLGCKNDLVRFVKLNLQ</sequence>
<proteinExistence type="predicted"/>
<evidence type="ECO:0000313" key="1">
    <source>
        <dbReference type="EMBL" id="CAL8092158.1"/>
    </source>
</evidence>
<reference evidence="1 2" key="1">
    <citation type="submission" date="2024-08" db="EMBL/GenBank/DDBJ databases">
        <authorList>
            <person name="Cucini C."/>
            <person name="Frati F."/>
        </authorList>
    </citation>
    <scope>NUCLEOTIDE SEQUENCE [LARGE SCALE GENOMIC DNA]</scope>
</reference>
<comment type="caution">
    <text evidence="1">The sequence shown here is derived from an EMBL/GenBank/DDBJ whole genome shotgun (WGS) entry which is preliminary data.</text>
</comment>
<gene>
    <name evidence="1" type="ORF">ODALV1_LOCUS8138</name>
</gene>
<accession>A0ABP1Q7B4</accession>
<protein>
    <submittedName>
        <fullName evidence="1">Uncharacterized protein</fullName>
    </submittedName>
</protein>
<evidence type="ECO:0000313" key="2">
    <source>
        <dbReference type="Proteomes" id="UP001642540"/>
    </source>
</evidence>
<dbReference type="EMBL" id="CAXLJM020000025">
    <property type="protein sequence ID" value="CAL8092158.1"/>
    <property type="molecule type" value="Genomic_DNA"/>
</dbReference>
<organism evidence="1 2">
    <name type="scientific">Orchesella dallaii</name>
    <dbReference type="NCBI Taxonomy" id="48710"/>
    <lineage>
        <taxon>Eukaryota</taxon>
        <taxon>Metazoa</taxon>
        <taxon>Ecdysozoa</taxon>
        <taxon>Arthropoda</taxon>
        <taxon>Hexapoda</taxon>
        <taxon>Collembola</taxon>
        <taxon>Entomobryomorpha</taxon>
        <taxon>Entomobryoidea</taxon>
        <taxon>Orchesellidae</taxon>
        <taxon>Orchesellinae</taxon>
        <taxon>Orchesella</taxon>
    </lineage>
</organism>